<accession>A0A1H9S874</accession>
<dbReference type="RefSeq" id="WP_093048755.1">
    <property type="nucleotide sequence ID" value="NZ_FOGT01000004.1"/>
</dbReference>
<dbReference type="PANTHER" id="PTHR31891">
    <property type="entry name" value="FORMAMIDASE C869.04-RELATED"/>
    <property type="match status" value="1"/>
</dbReference>
<organism evidence="1 2">
    <name type="scientific">Salipaludibacillus aurantiacus</name>
    <dbReference type="NCBI Taxonomy" id="1601833"/>
    <lineage>
        <taxon>Bacteria</taxon>
        <taxon>Bacillati</taxon>
        <taxon>Bacillota</taxon>
        <taxon>Bacilli</taxon>
        <taxon>Bacillales</taxon>
        <taxon>Bacillaceae</taxon>
    </lineage>
</organism>
<dbReference type="InterPro" id="IPR004304">
    <property type="entry name" value="FmdA_AmdA"/>
</dbReference>
<dbReference type="Gene3D" id="2.60.120.580">
    <property type="entry name" value="Acetamidase/Formamidase-like domains"/>
    <property type="match status" value="2"/>
</dbReference>
<dbReference type="Pfam" id="PF03069">
    <property type="entry name" value="FmdA_AmdA"/>
    <property type="match status" value="2"/>
</dbReference>
<dbReference type="GO" id="GO:0016811">
    <property type="term" value="F:hydrolase activity, acting on carbon-nitrogen (but not peptide) bonds, in linear amides"/>
    <property type="evidence" value="ECO:0007669"/>
    <property type="project" value="InterPro"/>
</dbReference>
<dbReference type="Proteomes" id="UP000198571">
    <property type="component" value="Unassembled WGS sequence"/>
</dbReference>
<reference evidence="2" key="1">
    <citation type="submission" date="2016-10" db="EMBL/GenBank/DDBJ databases">
        <authorList>
            <person name="Varghese N."/>
            <person name="Submissions S."/>
        </authorList>
    </citation>
    <scope>NUCLEOTIDE SEQUENCE [LARGE SCALE GENOMIC DNA]</scope>
    <source>
        <strain evidence="2">S9</strain>
    </source>
</reference>
<name>A0A1H9S874_9BACI</name>
<dbReference type="Gene3D" id="3.10.28.20">
    <property type="entry name" value="Acetamidase/Formamidase-like domains"/>
    <property type="match status" value="1"/>
</dbReference>
<dbReference type="OrthoDB" id="9811740at2"/>
<gene>
    <name evidence="1" type="ORF">SAMN05518684_10483</name>
</gene>
<evidence type="ECO:0000313" key="1">
    <source>
        <dbReference type="EMBL" id="SER81246.1"/>
    </source>
</evidence>
<dbReference type="AlphaFoldDB" id="A0A1H9S874"/>
<proteinExistence type="predicted"/>
<dbReference type="SUPFAM" id="SSF141130">
    <property type="entry name" value="Acetamidase/Formamidase-like"/>
    <property type="match status" value="1"/>
</dbReference>
<sequence>MRYSPFKSSLADKIQDARLHTLEATPETVHWGYFDNSLEPALTVNSGDFVYVETVTHHAGDAPDLLMDEGIKKIYEEIPEETRKPGPHLMTGPIKVEGAEPGDMLEVQILDLEPRLPYGSNLSAPWGFLFDEEKYNGNEQVTIYEIDQKGKWLTPKFAYTYPGPYNVNGKILEPEETDRKQTLPNMQIPARLHIGTIAVAPAESGPVSTIPPSHFGGNIDNWRIGADTTMYYPVQNKGALLSLGDSHLAQGDSELNGTGVEASLNCLIRVKVRKDFSFSLPLLETNNHWMVHAFNPDLNEAAKIGSLSTIGFLQDFYNLSASDAYSFLAVAADFHITQVVNENKGIHVSIPKDAFRPEES</sequence>
<dbReference type="STRING" id="1601833.SAMN05518684_10483"/>
<dbReference type="EMBL" id="FOGT01000004">
    <property type="protein sequence ID" value="SER81246.1"/>
    <property type="molecule type" value="Genomic_DNA"/>
</dbReference>
<evidence type="ECO:0000313" key="2">
    <source>
        <dbReference type="Proteomes" id="UP000198571"/>
    </source>
</evidence>
<protein>
    <submittedName>
        <fullName evidence="1">Acetamidase/formamidase</fullName>
    </submittedName>
</protein>
<dbReference type="PANTHER" id="PTHR31891:SF1">
    <property type="entry name" value="FORMAMIDASE C869.04-RELATED"/>
    <property type="match status" value="1"/>
</dbReference>
<keyword evidence="2" id="KW-1185">Reference proteome</keyword>